<reference evidence="1 2" key="1">
    <citation type="submission" date="2019-08" db="EMBL/GenBank/DDBJ databases">
        <authorList>
            <person name="Lei W."/>
        </authorList>
    </citation>
    <scope>NUCLEOTIDE SEQUENCE [LARGE SCALE GENOMIC DNA]</scope>
    <source>
        <strain evidence="1 2">CCUG 58627</strain>
    </source>
</reference>
<dbReference type="Proteomes" id="UP000320791">
    <property type="component" value="Unassembled WGS sequence"/>
</dbReference>
<dbReference type="AlphaFoldDB" id="A0A5C5URU4"/>
<accession>A0A5C5URU4</accession>
<dbReference type="EMBL" id="VOHM01000001">
    <property type="protein sequence ID" value="TWT29074.1"/>
    <property type="molecule type" value="Genomic_DNA"/>
</dbReference>
<protein>
    <submittedName>
        <fullName evidence="1">Uncharacterized protein</fullName>
    </submittedName>
</protein>
<dbReference type="OrthoDB" id="4420946at2"/>
<gene>
    <name evidence="1" type="ORF">FRX94_00700</name>
</gene>
<dbReference type="RefSeq" id="WP_146323190.1">
    <property type="nucleotide sequence ID" value="NZ_BAABLR010000076.1"/>
</dbReference>
<keyword evidence="2" id="KW-1185">Reference proteome</keyword>
<name>A0A5C5URU4_9CORY</name>
<sequence>MDFRSPVYSPLQHAAVWLGGWLHGHVAFDDLSGAFIELFGAAPDVELVREIRAVAPSEGPALRLALSGPGDPTGLVEKEALLVGNVALSPVTDETGVATAWNWREHSGPLSLPYYSPGEAESALSEATREAALMIERSGVRIPVGRGNPRQLVRSLSDHYDVPGLPASTPRRAVKLFARADSVAAIVEAVHNRLGDHTFDPQLIGLCRHIRRARIAGVDYTLSEFSRA</sequence>
<evidence type="ECO:0000313" key="1">
    <source>
        <dbReference type="EMBL" id="TWT29074.1"/>
    </source>
</evidence>
<organism evidence="1 2">
    <name type="scientific">Corynebacterium canis</name>
    <dbReference type="NCBI Taxonomy" id="679663"/>
    <lineage>
        <taxon>Bacteria</taxon>
        <taxon>Bacillati</taxon>
        <taxon>Actinomycetota</taxon>
        <taxon>Actinomycetes</taxon>
        <taxon>Mycobacteriales</taxon>
        <taxon>Corynebacteriaceae</taxon>
        <taxon>Corynebacterium</taxon>
    </lineage>
</organism>
<evidence type="ECO:0000313" key="2">
    <source>
        <dbReference type="Proteomes" id="UP000320791"/>
    </source>
</evidence>
<proteinExistence type="predicted"/>
<comment type="caution">
    <text evidence="1">The sequence shown here is derived from an EMBL/GenBank/DDBJ whole genome shotgun (WGS) entry which is preliminary data.</text>
</comment>